<comment type="caution">
    <text evidence="1">The sequence shown here is derived from an EMBL/GenBank/DDBJ whole genome shotgun (WGS) entry which is preliminary data.</text>
</comment>
<accession>A0ACB6ZGN0</accession>
<keyword evidence="2" id="KW-1185">Reference proteome</keyword>
<name>A0ACB6ZGN0_THEGA</name>
<reference evidence="1" key="2">
    <citation type="journal article" date="2020" name="Nat. Commun.">
        <title>Large-scale genome sequencing of mycorrhizal fungi provides insights into the early evolution of symbiotic traits.</title>
        <authorList>
            <person name="Miyauchi S."/>
            <person name="Kiss E."/>
            <person name="Kuo A."/>
            <person name="Drula E."/>
            <person name="Kohler A."/>
            <person name="Sanchez-Garcia M."/>
            <person name="Morin E."/>
            <person name="Andreopoulos B."/>
            <person name="Barry K.W."/>
            <person name="Bonito G."/>
            <person name="Buee M."/>
            <person name="Carver A."/>
            <person name="Chen C."/>
            <person name="Cichocki N."/>
            <person name="Clum A."/>
            <person name="Culley D."/>
            <person name="Crous P.W."/>
            <person name="Fauchery L."/>
            <person name="Girlanda M."/>
            <person name="Hayes R.D."/>
            <person name="Keri Z."/>
            <person name="LaButti K."/>
            <person name="Lipzen A."/>
            <person name="Lombard V."/>
            <person name="Magnuson J."/>
            <person name="Maillard F."/>
            <person name="Murat C."/>
            <person name="Nolan M."/>
            <person name="Ohm R.A."/>
            <person name="Pangilinan J."/>
            <person name="Pereira M.F."/>
            <person name="Perotto S."/>
            <person name="Peter M."/>
            <person name="Pfister S."/>
            <person name="Riley R."/>
            <person name="Sitrit Y."/>
            <person name="Stielow J.B."/>
            <person name="Szollosi G."/>
            <person name="Zifcakova L."/>
            <person name="Stursova M."/>
            <person name="Spatafora J.W."/>
            <person name="Tedersoo L."/>
            <person name="Vaario L.M."/>
            <person name="Yamada A."/>
            <person name="Yan M."/>
            <person name="Wang P."/>
            <person name="Xu J."/>
            <person name="Bruns T."/>
            <person name="Baldrian P."/>
            <person name="Vilgalys R."/>
            <person name="Dunand C."/>
            <person name="Henrissat B."/>
            <person name="Grigoriev I.V."/>
            <person name="Hibbett D."/>
            <person name="Nagy L.G."/>
            <person name="Martin F.M."/>
        </authorList>
    </citation>
    <scope>NUCLEOTIDE SEQUENCE</scope>
    <source>
        <strain evidence="1">P2</strain>
    </source>
</reference>
<evidence type="ECO:0000313" key="1">
    <source>
        <dbReference type="EMBL" id="KAF9648816.1"/>
    </source>
</evidence>
<proteinExistence type="predicted"/>
<reference evidence="1" key="1">
    <citation type="submission" date="2019-10" db="EMBL/GenBank/DDBJ databases">
        <authorList>
            <consortium name="DOE Joint Genome Institute"/>
            <person name="Kuo A."/>
            <person name="Miyauchi S."/>
            <person name="Kiss E."/>
            <person name="Drula E."/>
            <person name="Kohler A."/>
            <person name="Sanchez-Garcia M."/>
            <person name="Andreopoulos B."/>
            <person name="Barry K.W."/>
            <person name="Bonito G."/>
            <person name="Buee M."/>
            <person name="Carver A."/>
            <person name="Chen C."/>
            <person name="Cichocki N."/>
            <person name="Clum A."/>
            <person name="Culley D."/>
            <person name="Crous P.W."/>
            <person name="Fauchery L."/>
            <person name="Girlanda M."/>
            <person name="Hayes R."/>
            <person name="Keri Z."/>
            <person name="Labutti K."/>
            <person name="Lipzen A."/>
            <person name="Lombard V."/>
            <person name="Magnuson J."/>
            <person name="Maillard F."/>
            <person name="Morin E."/>
            <person name="Murat C."/>
            <person name="Nolan M."/>
            <person name="Ohm R."/>
            <person name="Pangilinan J."/>
            <person name="Pereira M."/>
            <person name="Perotto S."/>
            <person name="Peter M."/>
            <person name="Riley R."/>
            <person name="Sitrit Y."/>
            <person name="Stielow B."/>
            <person name="Szollosi G."/>
            <person name="Zifcakova L."/>
            <person name="Stursova M."/>
            <person name="Spatafora J.W."/>
            <person name="Tedersoo L."/>
            <person name="Vaario L.-M."/>
            <person name="Yamada A."/>
            <person name="Yan M."/>
            <person name="Wang P."/>
            <person name="Xu J."/>
            <person name="Bruns T."/>
            <person name="Baldrian P."/>
            <person name="Vilgalys R."/>
            <person name="Henrissat B."/>
            <person name="Grigoriev I.V."/>
            <person name="Hibbett D."/>
            <person name="Nagy L.G."/>
            <person name="Martin F.M."/>
        </authorList>
    </citation>
    <scope>NUCLEOTIDE SEQUENCE</scope>
    <source>
        <strain evidence="1">P2</strain>
    </source>
</reference>
<organism evidence="1 2">
    <name type="scientific">Thelephora ganbajun</name>
    <name type="common">Ganba fungus</name>
    <dbReference type="NCBI Taxonomy" id="370292"/>
    <lineage>
        <taxon>Eukaryota</taxon>
        <taxon>Fungi</taxon>
        <taxon>Dikarya</taxon>
        <taxon>Basidiomycota</taxon>
        <taxon>Agaricomycotina</taxon>
        <taxon>Agaricomycetes</taxon>
        <taxon>Thelephorales</taxon>
        <taxon>Thelephoraceae</taxon>
        <taxon>Thelephora</taxon>
    </lineage>
</organism>
<dbReference type="EMBL" id="MU118007">
    <property type="protein sequence ID" value="KAF9648816.1"/>
    <property type="molecule type" value="Genomic_DNA"/>
</dbReference>
<gene>
    <name evidence="1" type="ORF">BDM02DRAFT_2059034</name>
</gene>
<dbReference type="Proteomes" id="UP000886501">
    <property type="component" value="Unassembled WGS sequence"/>
</dbReference>
<protein>
    <submittedName>
        <fullName evidence="1">Uncharacterized protein</fullName>
    </submittedName>
</protein>
<evidence type="ECO:0000313" key="2">
    <source>
        <dbReference type="Proteomes" id="UP000886501"/>
    </source>
</evidence>
<sequence>MFIFTVQHIYNIYRVVPKPGSHSQRGPCLSLALLLCYVRRPNISKVEAMWGLLLLFGIPVCLYLFFRPRPTDPRPAGLRPTDVYKQFLIGPQPYALITEATDDLGKALAKELYDSGFNLIIHGRNKEKILSVIDELKNSSPSGGDVRYFVANANTRNKDIKRILKKFEGLNVTVVARASVWHTCALHRNPHMYTVCCNFCFHSIVVPANSQARNAIERPNRAGPWRDSAIALGIFYGMVFSRPIRYEKNQGSARKRPVSQRQDRTASGQIAIWL</sequence>